<evidence type="ECO:0000256" key="1">
    <source>
        <dbReference type="ARBA" id="ARBA00008428"/>
    </source>
</evidence>
<keyword evidence="4 13" id="KW-0547">Nucleotide-binding</keyword>
<evidence type="ECO:0000256" key="12">
    <source>
        <dbReference type="NCBIfam" id="TIGR00665"/>
    </source>
</evidence>
<dbReference type="CDD" id="cd00984">
    <property type="entry name" value="DnaB_C"/>
    <property type="match status" value="1"/>
</dbReference>
<evidence type="ECO:0000256" key="4">
    <source>
        <dbReference type="ARBA" id="ARBA00022741"/>
    </source>
</evidence>
<dbReference type="Gene3D" id="3.40.50.300">
    <property type="entry name" value="P-loop containing nucleotide triphosphate hydrolases"/>
    <property type="match status" value="1"/>
</dbReference>
<comment type="similarity">
    <text evidence="1 13">Belongs to the helicase family. DnaB subfamily.</text>
</comment>
<evidence type="ECO:0000256" key="7">
    <source>
        <dbReference type="ARBA" id="ARBA00022840"/>
    </source>
</evidence>
<dbReference type="PATRIC" id="fig|155920.8.peg.1538"/>
<dbReference type="FunFam" id="1.10.860.10:FF:000001">
    <property type="entry name" value="Replicative DNA helicase"/>
    <property type="match status" value="1"/>
</dbReference>
<dbReference type="SUPFAM" id="SSF52540">
    <property type="entry name" value="P-loop containing nucleoside triphosphate hydrolases"/>
    <property type="match status" value="1"/>
</dbReference>
<name>A0A060H3P9_XYLFS</name>
<keyword evidence="5 13" id="KW-0378">Hydrolase</keyword>
<keyword evidence="6 13" id="KW-0347">Helicase</keyword>
<dbReference type="InterPro" id="IPR027417">
    <property type="entry name" value="P-loop_NTPase"/>
</dbReference>
<dbReference type="Gene3D" id="1.10.860.10">
    <property type="entry name" value="DNAb Helicase, Chain A"/>
    <property type="match status" value="1"/>
</dbReference>
<evidence type="ECO:0000256" key="9">
    <source>
        <dbReference type="ARBA" id="ARBA00023235"/>
    </source>
</evidence>
<dbReference type="GO" id="GO:1990077">
    <property type="term" value="C:primosome complex"/>
    <property type="evidence" value="ECO:0007669"/>
    <property type="project" value="UniProtKB-UniRule"/>
</dbReference>
<dbReference type="InterPro" id="IPR007692">
    <property type="entry name" value="DNA_helicase_DnaB"/>
</dbReference>
<evidence type="ECO:0000256" key="6">
    <source>
        <dbReference type="ARBA" id="ARBA00022806"/>
    </source>
</evidence>
<dbReference type="NCBIfam" id="TIGR00665">
    <property type="entry name" value="DnaB"/>
    <property type="match status" value="1"/>
</dbReference>
<accession>A0A060H3P9</accession>
<dbReference type="InterPro" id="IPR016136">
    <property type="entry name" value="DNA_helicase_N/primase_C"/>
</dbReference>
<dbReference type="PROSITE" id="PS51199">
    <property type="entry name" value="SF4_HELICASE"/>
    <property type="match status" value="1"/>
</dbReference>
<dbReference type="KEGG" id="xfs:D934_06590"/>
<organism evidence="16 17">
    <name type="scientific">Xylella fastidiosa subsp. sandyi Ann-1</name>
    <dbReference type="NCBI Taxonomy" id="155920"/>
    <lineage>
        <taxon>Bacteria</taxon>
        <taxon>Pseudomonadati</taxon>
        <taxon>Pseudomonadota</taxon>
        <taxon>Gammaproteobacteria</taxon>
        <taxon>Lysobacterales</taxon>
        <taxon>Lysobacteraceae</taxon>
        <taxon>Xylella</taxon>
    </lineage>
</organism>
<feature type="domain" description="SF4 helicase" evidence="14">
    <location>
        <begin position="189"/>
        <end position="460"/>
    </location>
</feature>
<evidence type="ECO:0000256" key="5">
    <source>
        <dbReference type="ARBA" id="ARBA00022801"/>
    </source>
</evidence>
<keyword evidence="9" id="KW-0413">Isomerase</keyword>
<reference evidence="16 17" key="1">
    <citation type="submission" date="2013-08" db="EMBL/GenBank/DDBJ databases">
        <authorList>
            <person name="Stouthamer R."/>
            <person name="Nunney L."/>
        </authorList>
    </citation>
    <scope>NUCLEOTIDE SEQUENCE [LARGE SCALE GENOMIC DNA]</scope>
    <source>
        <strain evidence="16">Ann-1</strain>
        <strain evidence="17">ann-1</strain>
    </source>
</reference>
<evidence type="ECO:0000313" key="16">
    <source>
        <dbReference type="EMBL" id="AIC10218.1"/>
    </source>
</evidence>
<dbReference type="GO" id="GO:0005829">
    <property type="term" value="C:cytosol"/>
    <property type="evidence" value="ECO:0007669"/>
    <property type="project" value="TreeGrafter"/>
</dbReference>
<dbReference type="GO" id="GO:0043139">
    <property type="term" value="F:5'-3' DNA helicase activity"/>
    <property type="evidence" value="ECO:0007669"/>
    <property type="project" value="UniProtKB-EC"/>
</dbReference>
<dbReference type="EC" id="5.6.2.3" evidence="12 13"/>
<dbReference type="Proteomes" id="UP000027215">
    <property type="component" value="Chromosome"/>
</dbReference>
<dbReference type="EMBL" id="CP006696">
    <property type="protein sequence ID" value="AIC09991.1"/>
    <property type="molecule type" value="Genomic_DNA"/>
</dbReference>
<dbReference type="InterPro" id="IPR007694">
    <property type="entry name" value="DNA_helicase_DnaB-like_C"/>
</dbReference>
<keyword evidence="3 13" id="KW-0235">DNA replication</keyword>
<evidence type="ECO:0000259" key="14">
    <source>
        <dbReference type="PROSITE" id="PS51199"/>
    </source>
</evidence>
<dbReference type="GO" id="GO:0003677">
    <property type="term" value="F:DNA binding"/>
    <property type="evidence" value="ECO:0007669"/>
    <property type="project" value="UniProtKB-UniRule"/>
</dbReference>
<dbReference type="InterPro" id="IPR036185">
    <property type="entry name" value="DNA_heli_DnaB-like_N_sf"/>
</dbReference>
<evidence type="ECO:0000256" key="10">
    <source>
        <dbReference type="ARBA" id="ARBA00044932"/>
    </source>
</evidence>
<comment type="catalytic activity">
    <reaction evidence="11 13">
        <text>ATP + H2O = ADP + phosphate + H(+)</text>
        <dbReference type="Rhea" id="RHEA:13065"/>
        <dbReference type="ChEBI" id="CHEBI:15377"/>
        <dbReference type="ChEBI" id="CHEBI:15378"/>
        <dbReference type="ChEBI" id="CHEBI:30616"/>
        <dbReference type="ChEBI" id="CHEBI:43474"/>
        <dbReference type="ChEBI" id="CHEBI:456216"/>
        <dbReference type="EC" id="5.6.2.3"/>
    </reaction>
</comment>
<evidence type="ECO:0000313" key="15">
    <source>
        <dbReference type="EMBL" id="AIC09991.1"/>
    </source>
</evidence>
<dbReference type="InterPro" id="IPR007693">
    <property type="entry name" value="DNA_helicase_DnaB-like_N"/>
</dbReference>
<dbReference type="GO" id="GO:0006269">
    <property type="term" value="P:DNA replication, synthesis of primer"/>
    <property type="evidence" value="ECO:0007669"/>
    <property type="project" value="UniProtKB-UniRule"/>
</dbReference>
<dbReference type="RefSeq" id="WP_020853093.1">
    <property type="nucleotide sequence ID" value="NZ_CP006696.1"/>
</dbReference>
<dbReference type="EMBL" id="CP006696">
    <property type="protein sequence ID" value="AIC10218.1"/>
    <property type="molecule type" value="Genomic_DNA"/>
</dbReference>
<dbReference type="PANTHER" id="PTHR30153:SF2">
    <property type="entry name" value="REPLICATIVE DNA HELICASE"/>
    <property type="match status" value="1"/>
</dbReference>
<evidence type="ECO:0000256" key="2">
    <source>
        <dbReference type="ARBA" id="ARBA00022515"/>
    </source>
</evidence>
<keyword evidence="7 13" id="KW-0067">ATP-binding</keyword>
<dbReference type="HOGENOM" id="CLU_005373_0_0_6"/>
<evidence type="ECO:0000256" key="8">
    <source>
        <dbReference type="ARBA" id="ARBA00023125"/>
    </source>
</evidence>
<dbReference type="PANTHER" id="PTHR30153">
    <property type="entry name" value="REPLICATIVE DNA HELICASE DNAB"/>
    <property type="match status" value="1"/>
</dbReference>
<evidence type="ECO:0000313" key="17">
    <source>
        <dbReference type="Proteomes" id="UP000027215"/>
    </source>
</evidence>
<comment type="function">
    <text evidence="10 13">The main replicative DNA helicase, it participates in initiation and elongation during chromosome replication. Travels ahead of the DNA replisome, separating dsDNA into templates for DNA synthesis. A processive ATP-dependent 5'-3' DNA helicase it has DNA-dependent ATPase activity.</text>
</comment>
<evidence type="ECO:0000256" key="13">
    <source>
        <dbReference type="RuleBase" id="RU362085"/>
    </source>
</evidence>
<dbReference type="Pfam" id="PF00772">
    <property type="entry name" value="DnaB"/>
    <property type="match status" value="1"/>
</dbReference>
<dbReference type="GO" id="GO:0005524">
    <property type="term" value="F:ATP binding"/>
    <property type="evidence" value="ECO:0007669"/>
    <property type="project" value="UniProtKB-UniRule"/>
</dbReference>
<keyword evidence="2 13" id="KW-0639">Primosome</keyword>
<dbReference type="Pfam" id="PF03796">
    <property type="entry name" value="DnaB_C"/>
    <property type="match status" value="1"/>
</dbReference>
<evidence type="ECO:0000256" key="11">
    <source>
        <dbReference type="ARBA" id="ARBA00048954"/>
    </source>
</evidence>
<dbReference type="KEGG" id="xfs:D934_08475"/>
<dbReference type="AlphaFoldDB" id="A0A060H3P9"/>
<dbReference type="SUPFAM" id="SSF48024">
    <property type="entry name" value="N-terminal domain of DnaB helicase"/>
    <property type="match status" value="1"/>
</dbReference>
<keyword evidence="8 13" id="KW-0238">DNA-binding</keyword>
<gene>
    <name evidence="15" type="ORF">D934_06590</name>
    <name evidence="16" type="ORF">D934_08475</name>
</gene>
<dbReference type="GO" id="GO:0016787">
    <property type="term" value="F:hydrolase activity"/>
    <property type="evidence" value="ECO:0007669"/>
    <property type="project" value="UniProtKB-KW"/>
</dbReference>
<protein>
    <recommendedName>
        <fullName evidence="12 13">Replicative DNA helicase</fullName>
        <ecNumber evidence="12 13">5.6.2.3</ecNumber>
    </recommendedName>
</protein>
<proteinExistence type="inferred from homology"/>
<evidence type="ECO:0000256" key="3">
    <source>
        <dbReference type="ARBA" id="ARBA00022705"/>
    </source>
</evidence>
<sequence length="486" mass="55000">MNARLYAFDERCTGELRVPPWSLEAEQAVLGGLMLAPEMLVKIADWITPENFYRRDHQLIYRAILELDSKRQPCDAVTLMEWFHSQGLSAEVDGGAYLIELASTTPSAANIVAYAEIVVDKARLRELIDVGTRLQDAGFKPEGRETRDLIAEAEHAIARLADRPRVGGIKTMQEVARRWFDDLQCRYSDKGRLYGLPTPWGKFNAMTGGLAPGQLIILAARPGMGKSAWAVNVATANALHGKRVLFFNLEMTDVSIFNRCIASVMNVPLQWLREPNDDCPDSEMFWSQVTEGVRRMRDAGLMIDDTPGLNREQIMARARREHLRQPVDLIIIDHLHLMPLPGKTRETVEIGEITRDLKGLGKELGCPVVLLAQLNRGVEARQNKRPVMKDLRESGNIEQDADLIVFLYRDDYYAEQEDRASEYPGFLEINIAKQREGQTGRVWARSRLAYGYIDDYEGEPPQGRVSVVSAPSKARMRWSQYRDDQG</sequence>